<feature type="compositionally biased region" description="Low complexity" evidence="1">
    <location>
        <begin position="732"/>
        <end position="745"/>
    </location>
</feature>
<dbReference type="EMBL" id="JANVFO010000070">
    <property type="protein sequence ID" value="KAJ3718134.1"/>
    <property type="molecule type" value="Genomic_DNA"/>
</dbReference>
<accession>A0AA38J4X0</accession>
<dbReference type="Proteomes" id="UP001176059">
    <property type="component" value="Unassembled WGS sequence"/>
</dbReference>
<name>A0AA38J4X0_9AGAR</name>
<feature type="compositionally biased region" description="Basic residues" evidence="1">
    <location>
        <begin position="873"/>
        <end position="882"/>
    </location>
</feature>
<feature type="compositionally biased region" description="Low complexity" evidence="1">
    <location>
        <begin position="792"/>
        <end position="811"/>
    </location>
</feature>
<feature type="region of interest" description="Disordered" evidence="1">
    <location>
        <begin position="68"/>
        <end position="224"/>
    </location>
</feature>
<feature type="region of interest" description="Disordered" evidence="1">
    <location>
        <begin position="1025"/>
        <end position="1083"/>
    </location>
</feature>
<feature type="compositionally biased region" description="Polar residues" evidence="1">
    <location>
        <begin position="190"/>
        <end position="207"/>
    </location>
</feature>
<feature type="compositionally biased region" description="Polar residues" evidence="1">
    <location>
        <begin position="1038"/>
        <end position="1052"/>
    </location>
</feature>
<feature type="compositionally biased region" description="Polar residues" evidence="1">
    <location>
        <begin position="812"/>
        <end position="846"/>
    </location>
</feature>
<feature type="compositionally biased region" description="Low complexity" evidence="1">
    <location>
        <begin position="755"/>
        <end position="773"/>
    </location>
</feature>
<sequence length="1433" mass="153936">MNGRNEYGNSDTFDTLGLGEQEIDMEGVQHTYLHRADDYTINSLNSFSFGNATTAKPQVDVVVASDETGETGNKVGEELGEISPTVTTVDVTPRPSVAHAHSDALLYPYRRPPPPSSSSPSSSEPDSEPNLHSSSSTSATTSTSVSQATRTSRNIPALNRREDVEFSSDDDSYEFDNFDYPEGDDGRNNVEISSARFSMTSGNTGNDYNGDYASHGPSEGYRDREGSVATLRIRSPDRDNSPPIFTSPFASASVSATAATSSSVPPASTSTHSHTAGSIPTSPSTGTTFSGMDTDFDFAYITSFGADLSSDSSSSVPDFVRPRRPSALSLSGAPLNRETSSRKDSLGKSLFFSWLSGRRPSTATVASSNSSNMFVHDDSFARNLLKWGGEGYKEQRKDWTIRREVHTGSSSSISLTTSSANKEEKLKRVTTTSTAPRMSTATNITAATSTDIGLFHNPHNSLIPEHASSHYEKELPHSHNKSQSHDNLKDKDSKPDFSHKEREKERLRRSTMHWRGMPIGSDEVWGNDLLGKFTVIREEVGRGAKAQDPTKGPQQRLLIRFRADPQPTPKAAEQYPHPPVTVHKHSKAMAFSLTRYYKPSSVPSSSGAMRAKSTSPSVGLVTSHAHIPPHLKNTGVVSSGNPSASLLPRANSNRIILLAPRRVQEAFTSTTTTKMLADHGLLSPGTSSVNRTERDLAQDKGGEWMKKSLPSDGASTFRSSPSPEKMRRKKSLSAARPQLQSSSSSSPPPVPPLPTTSNSPSPTAALTPPNSSSLGIPAMYSQSSSIDAPFDSSEVSSSSSASVTSSTIPSSNIALASSPASVSQRMSSCTTNTDNTEQTDRSSTLVDSEPSEMSSASASEASASESSAGSSRPPHRLRVPRRKWYEHEHNEDETDQSSYNDDDDDDLYGYRSHRDGGPSRVIRTPHNETYGTVDFSSADDRQRVLQLVSESSPSSSSSPFSILRFINRNVRTGIIDSLDPSASALRATAGPAFDPPWLTFPSRGKQEQQRRVVDNLNMSFKDVGLLPSTPRESHGRYGSNSVGRSTIGTVTGSGRRKSINVGGKTKKDKSTASRASDPSRDVFASVPPESLCMLLPLWPGDTDPPSQAHSQHIYPPSQSPFRKPVVPLEKRMFLLVWYKALEPQIPTSKGGKDGSRKGGSDQNNEEVALAVIDSLIGLSPEAEKGKGKDKKDKQSRSNATGSGKDSGKDSGKSSRTSPTSSSDSTGFLRSSRSLGGLGIGSTSGRGSGTSATASRTHPHSNFTWAQVHANDERNILLPGFLITARRVSYRDLQGTGVRVPDEGVTVNGPLEEAWRECFNIPEGMSGVTIDPGTPLNSSFMPDPTILAVCHSRESGVEFDPEALISLGLCKVLNPLPMGMVAEDFVENRVSGEESQDGWGFGGVELKLKLTPVGKAIMEMCWVGGLALTSFGPS</sequence>
<feature type="compositionally biased region" description="Acidic residues" evidence="1">
    <location>
        <begin position="891"/>
        <end position="907"/>
    </location>
</feature>
<proteinExistence type="predicted"/>
<feature type="compositionally biased region" description="Low complexity" evidence="1">
    <location>
        <begin position="407"/>
        <end position="419"/>
    </location>
</feature>
<feature type="compositionally biased region" description="Low complexity" evidence="1">
    <location>
        <begin position="1213"/>
        <end position="1234"/>
    </location>
</feature>
<feature type="compositionally biased region" description="Basic and acidic residues" evidence="1">
    <location>
        <begin position="470"/>
        <end position="508"/>
    </location>
</feature>
<protein>
    <submittedName>
        <fullName evidence="2">Uncharacterized protein</fullName>
    </submittedName>
</protein>
<reference evidence="2" key="2">
    <citation type="journal article" date="2023" name="Proc. Natl. Acad. Sci. U.S.A.">
        <title>A global phylogenomic analysis of the shiitake genus Lentinula.</title>
        <authorList>
            <person name="Sierra-Patev S."/>
            <person name="Min B."/>
            <person name="Naranjo-Ortiz M."/>
            <person name="Looney B."/>
            <person name="Konkel Z."/>
            <person name="Slot J.C."/>
            <person name="Sakamoto Y."/>
            <person name="Steenwyk J.L."/>
            <person name="Rokas A."/>
            <person name="Carro J."/>
            <person name="Camarero S."/>
            <person name="Ferreira P."/>
            <person name="Molpeceres G."/>
            <person name="Ruiz-Duenas F.J."/>
            <person name="Serrano A."/>
            <person name="Henrissat B."/>
            <person name="Drula E."/>
            <person name="Hughes K.W."/>
            <person name="Mata J.L."/>
            <person name="Ishikawa N.K."/>
            <person name="Vargas-Isla R."/>
            <person name="Ushijima S."/>
            <person name="Smith C.A."/>
            <person name="Donoghue J."/>
            <person name="Ahrendt S."/>
            <person name="Andreopoulos W."/>
            <person name="He G."/>
            <person name="LaButti K."/>
            <person name="Lipzen A."/>
            <person name="Ng V."/>
            <person name="Riley R."/>
            <person name="Sandor L."/>
            <person name="Barry K."/>
            <person name="Martinez A.T."/>
            <person name="Xiao Y."/>
            <person name="Gibbons J.G."/>
            <person name="Terashima K."/>
            <person name="Grigoriev I.V."/>
            <person name="Hibbett D."/>
        </authorList>
    </citation>
    <scope>NUCLEOTIDE SEQUENCE</scope>
    <source>
        <strain evidence="2">ET3784</strain>
    </source>
</reference>
<feature type="region of interest" description="Disordered" evidence="1">
    <location>
        <begin position="1178"/>
        <end position="1257"/>
    </location>
</feature>
<feature type="compositionally biased region" description="Low complexity" evidence="1">
    <location>
        <begin position="84"/>
        <end position="97"/>
    </location>
</feature>
<feature type="region of interest" description="Disordered" evidence="1">
    <location>
        <begin position="308"/>
        <end position="341"/>
    </location>
</feature>
<feature type="region of interest" description="Disordered" evidence="1">
    <location>
        <begin position="1096"/>
        <end position="1122"/>
    </location>
</feature>
<organism evidence="2 3">
    <name type="scientific">Lentinula guzmanii</name>
    <dbReference type="NCBI Taxonomy" id="2804957"/>
    <lineage>
        <taxon>Eukaryota</taxon>
        <taxon>Fungi</taxon>
        <taxon>Dikarya</taxon>
        <taxon>Basidiomycota</taxon>
        <taxon>Agaricomycotina</taxon>
        <taxon>Agaricomycetes</taxon>
        <taxon>Agaricomycetidae</taxon>
        <taxon>Agaricales</taxon>
        <taxon>Marasmiineae</taxon>
        <taxon>Omphalotaceae</taxon>
        <taxon>Lentinula</taxon>
    </lineage>
</organism>
<feature type="region of interest" description="Disordered" evidence="1">
    <location>
        <begin position="698"/>
        <end position="930"/>
    </location>
</feature>
<evidence type="ECO:0000313" key="2">
    <source>
        <dbReference type="EMBL" id="KAJ3718134.1"/>
    </source>
</evidence>
<feature type="compositionally biased region" description="Basic and acidic residues" evidence="1">
    <location>
        <begin position="1181"/>
        <end position="1195"/>
    </location>
</feature>
<feature type="compositionally biased region" description="Gly residues" evidence="1">
    <location>
        <begin position="1235"/>
        <end position="1247"/>
    </location>
</feature>
<feature type="compositionally biased region" description="Low complexity" evidence="1">
    <location>
        <begin position="309"/>
        <end position="319"/>
    </location>
</feature>
<evidence type="ECO:0000256" key="1">
    <source>
        <dbReference type="SAM" id="MobiDB-lite"/>
    </source>
</evidence>
<feature type="region of interest" description="Disordered" evidence="1">
    <location>
        <begin position="405"/>
        <end position="442"/>
    </location>
</feature>
<reference evidence="2" key="1">
    <citation type="submission" date="2022-08" db="EMBL/GenBank/DDBJ databases">
        <authorList>
            <consortium name="DOE Joint Genome Institute"/>
            <person name="Min B."/>
            <person name="Sierra-Patev S."/>
            <person name="Naranjo-Ortiz M."/>
            <person name="Looney B."/>
            <person name="Konkel Z."/>
            <person name="Slot J.C."/>
            <person name="Sakamoto Y."/>
            <person name="Steenwyk J.L."/>
            <person name="Rokas A."/>
            <person name="Carro J."/>
            <person name="Camarero S."/>
            <person name="Ferreira P."/>
            <person name="Molpeceres G."/>
            <person name="Ruiz-duenas F.J."/>
            <person name="Serrano A."/>
            <person name="Henrissat B."/>
            <person name="Drula E."/>
            <person name="Hughes K.W."/>
            <person name="Mata J.L."/>
            <person name="Ishikawa N.K."/>
            <person name="Vargas-Isla R."/>
            <person name="Ushijima S."/>
            <person name="Smith C.A."/>
            <person name="Ahrendt S."/>
            <person name="Andreopoulos W."/>
            <person name="He G."/>
            <person name="LaButti K."/>
            <person name="Lipzen A."/>
            <person name="Ng V."/>
            <person name="Riley R."/>
            <person name="Sandor L."/>
            <person name="Barry K."/>
            <person name="Martinez A.T."/>
            <person name="Xiao Y."/>
            <person name="Gibbons J.G."/>
            <person name="Terashima K."/>
            <person name="Hibbett D.S."/>
            <person name="Grigoriev I.V."/>
        </authorList>
    </citation>
    <scope>NUCLEOTIDE SEQUENCE</scope>
    <source>
        <strain evidence="2">ET3784</strain>
    </source>
</reference>
<feature type="compositionally biased region" description="Acidic residues" evidence="1">
    <location>
        <begin position="165"/>
        <end position="183"/>
    </location>
</feature>
<feature type="compositionally biased region" description="Low complexity" evidence="1">
    <location>
        <begin position="133"/>
        <end position="153"/>
    </location>
</feature>
<gene>
    <name evidence="2" type="ORF">DFJ43DRAFT_1098640</name>
</gene>
<feature type="region of interest" description="Disordered" evidence="1">
    <location>
        <begin position="260"/>
        <end position="288"/>
    </location>
</feature>
<comment type="caution">
    <text evidence="2">The sequence shown here is derived from an EMBL/GenBank/DDBJ whole genome shotgun (WGS) entry which is preliminary data.</text>
</comment>
<evidence type="ECO:0000313" key="3">
    <source>
        <dbReference type="Proteomes" id="UP001176059"/>
    </source>
</evidence>
<feature type="compositionally biased region" description="Low complexity" evidence="1">
    <location>
        <begin position="851"/>
        <end position="871"/>
    </location>
</feature>
<feature type="compositionally biased region" description="Polar residues" evidence="1">
    <location>
        <begin position="713"/>
        <end position="722"/>
    </location>
</feature>
<feature type="region of interest" description="Disordered" evidence="1">
    <location>
        <begin position="470"/>
        <end position="512"/>
    </location>
</feature>
<keyword evidence="3" id="KW-1185">Reference proteome</keyword>